<proteinExistence type="inferred from homology"/>
<evidence type="ECO:0000256" key="2">
    <source>
        <dbReference type="RuleBase" id="RU363072"/>
    </source>
</evidence>
<accession>A0A6H1U6H3</accession>
<dbReference type="Pfam" id="PF04966">
    <property type="entry name" value="OprB"/>
    <property type="match status" value="1"/>
</dbReference>
<name>A0A6H1U6H3_9CYAN</name>
<feature type="domain" description="SLH" evidence="4">
    <location>
        <begin position="68"/>
        <end position="132"/>
    </location>
</feature>
<dbReference type="Gene3D" id="2.40.160.180">
    <property type="entry name" value="Carbohydrate-selective porin OprB"/>
    <property type="match status" value="1"/>
</dbReference>
<organism evidence="5 6">
    <name type="scientific">Oxynema aestuarii AP17</name>
    <dbReference type="NCBI Taxonomy" id="2064643"/>
    <lineage>
        <taxon>Bacteria</taxon>
        <taxon>Bacillati</taxon>
        <taxon>Cyanobacteriota</taxon>
        <taxon>Cyanophyceae</taxon>
        <taxon>Oscillatoriophycideae</taxon>
        <taxon>Oscillatoriales</taxon>
        <taxon>Oscillatoriaceae</taxon>
        <taxon>Oxynema</taxon>
        <taxon>Oxynema aestuarii</taxon>
    </lineage>
</organism>
<dbReference type="PANTHER" id="PTHR43308">
    <property type="entry name" value="OUTER MEMBRANE PROTEIN ALPHA-RELATED"/>
    <property type="match status" value="1"/>
</dbReference>
<dbReference type="NCBIfam" id="NF033921">
    <property type="entry name" value="por_somb"/>
    <property type="match status" value="1"/>
</dbReference>
<dbReference type="GO" id="GO:0016020">
    <property type="term" value="C:membrane"/>
    <property type="evidence" value="ECO:0007669"/>
    <property type="project" value="InterPro"/>
</dbReference>
<dbReference type="GO" id="GO:0015288">
    <property type="term" value="F:porin activity"/>
    <property type="evidence" value="ECO:0007669"/>
    <property type="project" value="InterPro"/>
</dbReference>
<dbReference type="InterPro" id="IPR001119">
    <property type="entry name" value="SLH_dom"/>
</dbReference>
<dbReference type="AlphaFoldDB" id="A0A6H1U6H3"/>
<dbReference type="Proteomes" id="UP000500857">
    <property type="component" value="Chromosome"/>
</dbReference>
<sequence length="542" mass="58606">MSQFSLKSLATPLSIAGFALLGATVYLDGAIAAPPSLHRATESQNLFRQGDLNSPISQEFAPLDRVNSVSDLSDVSPNDWAFQALQSLGERYQCLLAYPDGSYRGDRALTRYEFAAGLNTCLDRIQVLIEENISALSPEDLAQLRRLQEEFAAELATLRGRVDALEVRTAELEANQFSTTTKLVGEAIFNLADSFSENDESQFAFSQRVRLNFVTSFSGKDSLITRLEFGNIGNSFADEIGTNEGRYAYDGAGDNVVRLNRLHYNFPIADNLKASIFANAGGHHFYAPTLNPYLEAGGGGTGALSRFGERNPIFRTTLGGVGVGFQYKAGNLLEVNAGYLSNEGNTPQRSQGLFDGNYSALTQVIFGDRFKIGLTYIHGYDGTSNPRFGFGGTGTALGTLNPSALGLRATPVVSNSYGVQTSLRISPQLILGGWLGKTSARLIGLGDADIWNYAVTLALPDLGKQGSLGGLIFGAEPYLSDLDVPGNPDFPTDIPFHVEGFYKYQMSDNIAITPGLIWLTSPNQNKDNDDVFIGTVRTTFSF</sequence>
<dbReference type="InterPro" id="IPR007049">
    <property type="entry name" value="Carb-sel_porin_OprB"/>
</dbReference>
<evidence type="ECO:0000256" key="1">
    <source>
        <dbReference type="ARBA" id="ARBA00008769"/>
    </source>
</evidence>
<keyword evidence="6" id="KW-1185">Reference proteome</keyword>
<dbReference type="InterPro" id="IPR047684">
    <property type="entry name" value="Por_som-like"/>
</dbReference>
<feature type="coiled-coil region" evidence="3">
    <location>
        <begin position="141"/>
        <end position="175"/>
    </location>
</feature>
<dbReference type="GO" id="GO:0008643">
    <property type="term" value="P:carbohydrate transport"/>
    <property type="evidence" value="ECO:0007669"/>
    <property type="project" value="InterPro"/>
</dbReference>
<evidence type="ECO:0000313" key="6">
    <source>
        <dbReference type="Proteomes" id="UP000500857"/>
    </source>
</evidence>
<dbReference type="EMBL" id="CP051167">
    <property type="protein sequence ID" value="QIZ73229.1"/>
    <property type="molecule type" value="Genomic_DNA"/>
</dbReference>
<dbReference type="InterPro" id="IPR051465">
    <property type="entry name" value="Cell_Envelope_Struct_Comp"/>
</dbReference>
<reference evidence="5 6" key="1">
    <citation type="submission" date="2020-04" db="EMBL/GenBank/DDBJ databases">
        <authorList>
            <person name="Basu S."/>
            <person name="Maruthanayagam V."/>
            <person name="Chakraborty S."/>
            <person name="Pramanik A."/>
            <person name="Mukherjee J."/>
            <person name="Brink B."/>
        </authorList>
    </citation>
    <scope>NUCLEOTIDE SEQUENCE [LARGE SCALE GENOMIC DNA]</scope>
    <source>
        <strain evidence="5 6">AP17</strain>
    </source>
</reference>
<gene>
    <name evidence="5" type="ORF">HCG48_23690</name>
</gene>
<dbReference type="KEGG" id="oxy:HCG48_23690"/>
<dbReference type="InterPro" id="IPR038673">
    <property type="entry name" value="OprB_sf"/>
</dbReference>
<evidence type="ECO:0000256" key="3">
    <source>
        <dbReference type="SAM" id="Coils"/>
    </source>
</evidence>
<comment type="similarity">
    <text evidence="1 2">Belongs to the OprB family.</text>
</comment>
<protein>
    <submittedName>
        <fullName evidence="5">Carbohydrate porin</fullName>
    </submittedName>
</protein>
<evidence type="ECO:0000259" key="4">
    <source>
        <dbReference type="PROSITE" id="PS51272"/>
    </source>
</evidence>
<keyword evidence="3" id="KW-0175">Coiled coil</keyword>
<dbReference type="PANTHER" id="PTHR43308:SF1">
    <property type="entry name" value="OUTER MEMBRANE PROTEIN ALPHA"/>
    <property type="match status" value="1"/>
</dbReference>
<dbReference type="PROSITE" id="PS51272">
    <property type="entry name" value="SLH"/>
    <property type="match status" value="1"/>
</dbReference>
<evidence type="ECO:0000313" key="5">
    <source>
        <dbReference type="EMBL" id="QIZ73229.1"/>
    </source>
</evidence>